<name>A0A060Q1A9_HELPX</name>
<dbReference type="Pfam" id="PF17768">
    <property type="entry name" value="RecJ_OB"/>
    <property type="match status" value="1"/>
</dbReference>
<feature type="domain" description="RecJ OB" evidence="8">
    <location>
        <begin position="418"/>
        <end position="507"/>
    </location>
</feature>
<evidence type="ECO:0000256" key="4">
    <source>
        <dbReference type="ARBA" id="ARBA00022801"/>
    </source>
</evidence>
<dbReference type="InterPro" id="IPR003156">
    <property type="entry name" value="DHHA1_dom"/>
</dbReference>
<reference evidence="9 10" key="1">
    <citation type="submission" date="2013-11" db="EMBL/GenBank/DDBJ databases">
        <title>Estimation of Helicobacter pylori bacteriophage ecology using H. pylori isolates.</title>
        <authorList>
            <person name="Uchiyama J."/>
            <person name="Takemura-Uchiyama I."/>
            <person name="Ujihara T."/>
            <person name="Matsuzaki S."/>
        </authorList>
    </citation>
    <scope>NUCLEOTIDE SEQUENCE [LARGE SCALE GENOMIC DNA]</scope>
    <source>
        <strain evidence="9 10">NY40</strain>
    </source>
</reference>
<accession>A0A060Q1A9</accession>
<evidence type="ECO:0000313" key="9">
    <source>
        <dbReference type="EMBL" id="BAO97982.1"/>
    </source>
</evidence>
<evidence type="ECO:0000256" key="5">
    <source>
        <dbReference type="ARBA" id="ARBA00022839"/>
    </source>
</evidence>
<keyword evidence="4" id="KW-0378">Hydrolase</keyword>
<dbReference type="InterPro" id="IPR041122">
    <property type="entry name" value="RecJ_OB"/>
</dbReference>
<keyword evidence="5 9" id="KW-0269">Exonuclease</keyword>
<dbReference type="GO" id="GO:0006310">
    <property type="term" value="P:DNA recombination"/>
    <property type="evidence" value="ECO:0007669"/>
    <property type="project" value="InterPro"/>
</dbReference>
<dbReference type="Gene3D" id="3.90.1640.30">
    <property type="match status" value="1"/>
</dbReference>
<evidence type="ECO:0000259" key="7">
    <source>
        <dbReference type="Pfam" id="PF02272"/>
    </source>
</evidence>
<evidence type="ECO:0000256" key="1">
    <source>
        <dbReference type="ARBA" id="ARBA00005915"/>
    </source>
</evidence>
<feature type="domain" description="DDH" evidence="6">
    <location>
        <begin position="49"/>
        <end position="178"/>
    </location>
</feature>
<dbReference type="Proteomes" id="UP000031662">
    <property type="component" value="Chromosome"/>
</dbReference>
<dbReference type="InterPro" id="IPR004610">
    <property type="entry name" value="RecJ"/>
</dbReference>
<sequence>MKQKLKAQIKERVASIAYNEKGFPSPFLFKDLKKAALKIIEAMRANTEILVVGDYDADGVISSAIMTKFFESLNYKHVRIAIPNRFMDGYGISKKFLEKHHAPLIITVDNGINAFEAARFCKEKNYTLIITDHHCLNNDEVPDAYAVINPKQPDCDFIQKEVCGALVAFYLCYGIHKLLGKEKSHSSELLCLAGVATIADMMPLTFFNRFLVSKALYFLQKESLGAMGFLRQREVFRKRSLKASDISFNIAPLINSAGRMQDAKMALDFLSANNFQDGYSLYERLKACNLKRKMIQQQVFEEAFKHAMVGEKIIVAFKDNWHEGVLGIVASKLVEATQKPSLVFTFKEGVYKGSGRSSPNIDLIDALNGVSSLLLGYGGHRQACGLSVGKNNIVSLFETLENFDFKVLPFCETEPPLTLKLKDIDRELLEIIETGEPYGQENPEPLFQAKNLEVIEEKIIKESHQILRFKDKECVKEAIYFNAERFLKAGEKVSVLFSVELDECSNEPKMFVKSLL</sequence>
<evidence type="ECO:0000313" key="10">
    <source>
        <dbReference type="Proteomes" id="UP000031662"/>
    </source>
</evidence>
<organism evidence="9 10">
    <name type="scientific">Helicobacter pylori NY40</name>
    <dbReference type="NCBI Taxonomy" id="1426844"/>
    <lineage>
        <taxon>Bacteria</taxon>
        <taxon>Pseudomonadati</taxon>
        <taxon>Campylobacterota</taxon>
        <taxon>Epsilonproteobacteria</taxon>
        <taxon>Campylobacterales</taxon>
        <taxon>Helicobacteraceae</taxon>
        <taxon>Helicobacter</taxon>
    </lineage>
</organism>
<dbReference type="Gene3D" id="3.10.310.30">
    <property type="match status" value="1"/>
</dbReference>
<comment type="similarity">
    <text evidence="1">Belongs to the RecJ family.</text>
</comment>
<dbReference type="HOGENOM" id="CLU_009736_5_3_7"/>
<dbReference type="SUPFAM" id="SSF64182">
    <property type="entry name" value="DHH phosphoesterases"/>
    <property type="match status" value="1"/>
</dbReference>
<dbReference type="InterPro" id="IPR001667">
    <property type="entry name" value="DDH_dom"/>
</dbReference>
<evidence type="ECO:0000259" key="8">
    <source>
        <dbReference type="Pfam" id="PF17768"/>
    </source>
</evidence>
<dbReference type="AlphaFoldDB" id="A0A060Q1A9"/>
<dbReference type="GO" id="GO:0003676">
    <property type="term" value="F:nucleic acid binding"/>
    <property type="evidence" value="ECO:0007669"/>
    <property type="project" value="InterPro"/>
</dbReference>
<proteinExistence type="inferred from homology"/>
<dbReference type="InterPro" id="IPR051673">
    <property type="entry name" value="SSDNA_exonuclease_RecJ"/>
</dbReference>
<feature type="domain" description="DHHA1" evidence="7">
    <location>
        <begin position="311"/>
        <end position="402"/>
    </location>
</feature>
<dbReference type="EMBL" id="AP014523">
    <property type="protein sequence ID" value="BAO97982.1"/>
    <property type="molecule type" value="Genomic_DNA"/>
</dbReference>
<dbReference type="PANTHER" id="PTHR30255:SF2">
    <property type="entry name" value="SINGLE-STRANDED-DNA-SPECIFIC EXONUCLEASE RECJ"/>
    <property type="match status" value="1"/>
</dbReference>
<evidence type="ECO:0000256" key="2">
    <source>
        <dbReference type="ARBA" id="ARBA00019841"/>
    </source>
</evidence>
<dbReference type="InterPro" id="IPR038763">
    <property type="entry name" value="DHH_sf"/>
</dbReference>
<dbReference type="GO" id="GO:0008409">
    <property type="term" value="F:5'-3' exonuclease activity"/>
    <property type="evidence" value="ECO:0007669"/>
    <property type="project" value="InterPro"/>
</dbReference>
<dbReference type="Pfam" id="PF01368">
    <property type="entry name" value="DHH"/>
    <property type="match status" value="1"/>
</dbReference>
<dbReference type="PANTHER" id="PTHR30255">
    <property type="entry name" value="SINGLE-STRANDED-DNA-SPECIFIC EXONUCLEASE RECJ"/>
    <property type="match status" value="1"/>
</dbReference>
<dbReference type="RefSeq" id="WP_041050853.1">
    <property type="nucleotide sequence ID" value="NZ_AP014523.1"/>
</dbReference>
<protein>
    <recommendedName>
        <fullName evidence="2">Single-stranded-DNA-specific exonuclease RecJ</fullName>
    </recommendedName>
</protein>
<evidence type="ECO:0000256" key="3">
    <source>
        <dbReference type="ARBA" id="ARBA00022722"/>
    </source>
</evidence>
<evidence type="ECO:0000259" key="6">
    <source>
        <dbReference type="Pfam" id="PF01368"/>
    </source>
</evidence>
<dbReference type="NCBIfam" id="TIGR00644">
    <property type="entry name" value="recJ"/>
    <property type="match status" value="1"/>
</dbReference>
<dbReference type="Pfam" id="PF02272">
    <property type="entry name" value="DHHA1"/>
    <property type="match status" value="1"/>
</dbReference>
<dbReference type="GO" id="GO:0006281">
    <property type="term" value="P:DNA repair"/>
    <property type="evidence" value="ECO:0007669"/>
    <property type="project" value="InterPro"/>
</dbReference>
<keyword evidence="3" id="KW-0540">Nuclease</keyword>
<gene>
    <name evidence="9" type="ORF">NY40_0973</name>
</gene>